<name>A0A0F9FBM9_9ZZZZ</name>
<sequence length="71" mass="8352">MIEFNSSNKKIFILSFTILIVFVLYFIFAFFIQTTNFETNGEYAYGDWFVVLLNVILFSFIGIGFFLPLKK</sequence>
<comment type="caution">
    <text evidence="2">The sequence shown here is derived from an EMBL/GenBank/DDBJ whole genome shotgun (WGS) entry which is preliminary data.</text>
</comment>
<evidence type="ECO:0000256" key="1">
    <source>
        <dbReference type="SAM" id="Phobius"/>
    </source>
</evidence>
<protein>
    <submittedName>
        <fullName evidence="2">Uncharacterized protein</fullName>
    </submittedName>
</protein>
<feature type="transmembrane region" description="Helical" evidence="1">
    <location>
        <begin position="48"/>
        <end position="69"/>
    </location>
</feature>
<gene>
    <name evidence="2" type="ORF">LCGC14_2050600</name>
</gene>
<organism evidence="2">
    <name type="scientific">marine sediment metagenome</name>
    <dbReference type="NCBI Taxonomy" id="412755"/>
    <lineage>
        <taxon>unclassified sequences</taxon>
        <taxon>metagenomes</taxon>
        <taxon>ecological metagenomes</taxon>
    </lineage>
</organism>
<reference evidence="2" key="1">
    <citation type="journal article" date="2015" name="Nature">
        <title>Complex archaea that bridge the gap between prokaryotes and eukaryotes.</title>
        <authorList>
            <person name="Spang A."/>
            <person name="Saw J.H."/>
            <person name="Jorgensen S.L."/>
            <person name="Zaremba-Niedzwiedzka K."/>
            <person name="Martijn J."/>
            <person name="Lind A.E."/>
            <person name="van Eijk R."/>
            <person name="Schleper C."/>
            <person name="Guy L."/>
            <person name="Ettema T.J."/>
        </authorList>
    </citation>
    <scope>NUCLEOTIDE SEQUENCE</scope>
</reference>
<evidence type="ECO:0000313" key="2">
    <source>
        <dbReference type="EMBL" id="KKL75871.1"/>
    </source>
</evidence>
<proteinExistence type="predicted"/>
<keyword evidence="1" id="KW-0812">Transmembrane</keyword>
<feature type="non-terminal residue" evidence="2">
    <location>
        <position position="71"/>
    </location>
</feature>
<keyword evidence="1" id="KW-1133">Transmembrane helix</keyword>
<dbReference type="EMBL" id="LAZR01024228">
    <property type="protein sequence ID" value="KKL75871.1"/>
    <property type="molecule type" value="Genomic_DNA"/>
</dbReference>
<dbReference type="AlphaFoldDB" id="A0A0F9FBM9"/>
<feature type="transmembrane region" description="Helical" evidence="1">
    <location>
        <begin position="12"/>
        <end position="32"/>
    </location>
</feature>
<keyword evidence="1" id="KW-0472">Membrane</keyword>
<accession>A0A0F9FBM9</accession>